<protein>
    <recommendedName>
        <fullName evidence="2">Methyltransferase type 11 domain-containing protein</fullName>
    </recommendedName>
</protein>
<reference evidence="1" key="1">
    <citation type="submission" date="2020-02" db="EMBL/GenBank/DDBJ databases">
        <authorList>
            <person name="Meier V. D."/>
        </authorList>
    </citation>
    <scope>NUCLEOTIDE SEQUENCE</scope>
    <source>
        <strain evidence="1">AVDCRST_MAG55</strain>
    </source>
</reference>
<accession>A0A6J4PMB3</accession>
<dbReference type="AlphaFoldDB" id="A0A6J4PMB3"/>
<gene>
    <name evidence="1" type="ORF">AVDCRST_MAG55-1838</name>
</gene>
<dbReference type="EMBL" id="CADCUZ010000080">
    <property type="protein sequence ID" value="CAA9418670.1"/>
    <property type="molecule type" value="Genomic_DNA"/>
</dbReference>
<proteinExistence type="predicted"/>
<sequence>MARFLEGFRKGLKQGSYRTAALPGLDFADGGFDLTFCSHLLFLYSGTLSMASHLDAIREMCRVAGEARGSAFRGA</sequence>
<name>A0A6J4PMB3_9ACTN</name>
<organism evidence="1">
    <name type="scientific">uncultured Rubrobacteraceae bacterium</name>
    <dbReference type="NCBI Taxonomy" id="349277"/>
    <lineage>
        <taxon>Bacteria</taxon>
        <taxon>Bacillati</taxon>
        <taxon>Actinomycetota</taxon>
        <taxon>Rubrobacteria</taxon>
        <taxon>Rubrobacterales</taxon>
        <taxon>Rubrobacteraceae</taxon>
        <taxon>environmental samples</taxon>
    </lineage>
</organism>
<evidence type="ECO:0008006" key="2">
    <source>
        <dbReference type="Google" id="ProtNLM"/>
    </source>
</evidence>
<evidence type="ECO:0000313" key="1">
    <source>
        <dbReference type="EMBL" id="CAA9418670.1"/>
    </source>
</evidence>